<name>A0A8H3HLJ4_9AGAM</name>
<organism evidence="2 3">
    <name type="scientific">Rhizoctonia solani</name>
    <dbReference type="NCBI Taxonomy" id="456999"/>
    <lineage>
        <taxon>Eukaryota</taxon>
        <taxon>Fungi</taxon>
        <taxon>Dikarya</taxon>
        <taxon>Basidiomycota</taxon>
        <taxon>Agaricomycotina</taxon>
        <taxon>Agaricomycetes</taxon>
        <taxon>Cantharellales</taxon>
        <taxon>Ceratobasidiaceae</taxon>
        <taxon>Rhizoctonia</taxon>
    </lineage>
</organism>
<dbReference type="AlphaFoldDB" id="A0A8H3HLJ4"/>
<gene>
    <name evidence="2" type="ORF">RDB_LOCUS142151</name>
</gene>
<dbReference type="OrthoDB" id="17415at2759"/>
<dbReference type="EMBL" id="CAJMXA010003873">
    <property type="protein sequence ID" value="CAE6518417.1"/>
    <property type="molecule type" value="Genomic_DNA"/>
</dbReference>
<dbReference type="Proteomes" id="UP000663853">
    <property type="component" value="Unassembled WGS sequence"/>
</dbReference>
<evidence type="ECO:0000256" key="1">
    <source>
        <dbReference type="SAM" id="MobiDB-lite"/>
    </source>
</evidence>
<accession>A0A8H3HLJ4</accession>
<evidence type="ECO:0000313" key="3">
    <source>
        <dbReference type="Proteomes" id="UP000663853"/>
    </source>
</evidence>
<evidence type="ECO:0000313" key="2">
    <source>
        <dbReference type="EMBL" id="CAE6518417.1"/>
    </source>
</evidence>
<protein>
    <submittedName>
        <fullName evidence="2">Uncharacterized protein</fullName>
    </submittedName>
</protein>
<feature type="region of interest" description="Disordered" evidence="1">
    <location>
        <begin position="193"/>
        <end position="242"/>
    </location>
</feature>
<comment type="caution">
    <text evidence="2">The sequence shown here is derived from an EMBL/GenBank/DDBJ whole genome shotgun (WGS) entry which is preliminary data.</text>
</comment>
<sequence length="362" mass="40330">MVIAPLQPIVAPVVSGPFECFGDGLLYGGIKCEHPKILKDLLIPTKSSKSAAIRDKDHPRMWWRAQCLHYGLPSPPYSTISTYRTCLERALRRSDGLKRPQQLIDLEMEQNDAFKRLNPEVRDGPSANLQQLQSTKTCESRVRVQANLSSGLQATASRKRKADTAIRSCHPNSVQLPDSDFIIPVSMKKARVNAPAPSTRSRNHPRVVFRNPQGNRSTLKGIPGGPSGKYELDSSFGPSSRSDEKSKLYVTMLKSGWFQAALFLPGFFECLIRPRANVNIAINGYLRFEWCGWNEQTGEVVPPSVGNIGWLKIYNAEGRVKGAIQTPLGQYLIQGRRVKSGSHSIQDKWEDYSGHTYSHIGS</sequence>
<proteinExistence type="predicted"/>
<reference evidence="2" key="1">
    <citation type="submission" date="2021-01" db="EMBL/GenBank/DDBJ databases">
        <authorList>
            <person name="Kaushik A."/>
        </authorList>
    </citation>
    <scope>NUCLEOTIDE SEQUENCE</scope>
    <source>
        <strain evidence="2">AG6-10EEA</strain>
    </source>
</reference>